<evidence type="ECO:0000256" key="7">
    <source>
        <dbReference type="PIRSR" id="PIRSR601765-1"/>
    </source>
</evidence>
<accession>A0A6G1G6Q8</accession>
<evidence type="ECO:0000256" key="4">
    <source>
        <dbReference type="ARBA" id="ARBA00022833"/>
    </source>
</evidence>
<protein>
    <recommendedName>
        <fullName evidence="2 8">Carbonic anhydrase</fullName>
        <ecNumber evidence="2 8">4.2.1.1</ecNumber>
    </recommendedName>
    <alternativeName>
        <fullName evidence="8">Carbonate dehydratase</fullName>
    </alternativeName>
</protein>
<name>A0A6G1G6Q8_9PEZI</name>
<reference evidence="11" key="2">
    <citation type="submission" date="2020-04" db="EMBL/GenBank/DDBJ databases">
        <authorList>
            <consortium name="NCBI Genome Project"/>
        </authorList>
    </citation>
    <scope>NUCLEOTIDE SEQUENCE</scope>
    <source>
        <strain evidence="11">CBS 781.70</strain>
    </source>
</reference>
<dbReference type="InterPro" id="IPR036874">
    <property type="entry name" value="Carbonic_anhydrase_sf"/>
</dbReference>
<evidence type="ECO:0000313" key="10">
    <source>
        <dbReference type="Proteomes" id="UP000504638"/>
    </source>
</evidence>
<feature type="binding site" evidence="7">
    <location>
        <position position="105"/>
    </location>
    <ligand>
        <name>Zn(2+)</name>
        <dbReference type="ChEBI" id="CHEBI:29105"/>
    </ligand>
</feature>
<organism evidence="9">
    <name type="scientific">Eremomyces bilateralis CBS 781.70</name>
    <dbReference type="NCBI Taxonomy" id="1392243"/>
    <lineage>
        <taxon>Eukaryota</taxon>
        <taxon>Fungi</taxon>
        <taxon>Dikarya</taxon>
        <taxon>Ascomycota</taxon>
        <taxon>Pezizomycotina</taxon>
        <taxon>Dothideomycetes</taxon>
        <taxon>Dothideomycetes incertae sedis</taxon>
        <taxon>Eremomycetales</taxon>
        <taxon>Eremomycetaceae</taxon>
        <taxon>Eremomyces</taxon>
    </lineage>
</organism>
<dbReference type="Pfam" id="PF00484">
    <property type="entry name" value="Pro_CA"/>
    <property type="match status" value="1"/>
</dbReference>
<reference evidence="11" key="3">
    <citation type="submission" date="2025-04" db="UniProtKB">
        <authorList>
            <consortium name="RefSeq"/>
        </authorList>
    </citation>
    <scope>IDENTIFICATION</scope>
    <source>
        <strain evidence="11">CBS 781.70</strain>
    </source>
</reference>
<dbReference type="PANTHER" id="PTHR11002">
    <property type="entry name" value="CARBONIC ANHYDRASE"/>
    <property type="match status" value="1"/>
</dbReference>
<comment type="function">
    <text evidence="8">Reversible hydration of carbon dioxide.</text>
</comment>
<dbReference type="GeneID" id="54421723"/>
<evidence type="ECO:0000256" key="1">
    <source>
        <dbReference type="ARBA" id="ARBA00006217"/>
    </source>
</evidence>
<evidence type="ECO:0000313" key="9">
    <source>
        <dbReference type="EMBL" id="KAF1813616.1"/>
    </source>
</evidence>
<dbReference type="Proteomes" id="UP000504638">
    <property type="component" value="Unplaced"/>
</dbReference>
<dbReference type="InterPro" id="IPR001765">
    <property type="entry name" value="Carbonic_anhydrase"/>
</dbReference>
<dbReference type="GO" id="GO:0005737">
    <property type="term" value="C:cytoplasm"/>
    <property type="evidence" value="ECO:0007669"/>
    <property type="project" value="TreeGrafter"/>
</dbReference>
<proteinExistence type="inferred from homology"/>
<dbReference type="Gene3D" id="3.40.1050.10">
    <property type="entry name" value="Carbonic anhydrase"/>
    <property type="match status" value="1"/>
</dbReference>
<dbReference type="SMART" id="SM00947">
    <property type="entry name" value="Pro_CA"/>
    <property type="match status" value="1"/>
</dbReference>
<comment type="cofactor">
    <cofactor evidence="7">
        <name>Zn(2+)</name>
        <dbReference type="ChEBI" id="CHEBI:29105"/>
    </cofactor>
    <text evidence="7">Binds 1 zinc ion per subunit.</text>
</comment>
<keyword evidence="4 7" id="KW-0862">Zinc</keyword>
<evidence type="ECO:0000313" key="11">
    <source>
        <dbReference type="RefSeq" id="XP_033535247.1"/>
    </source>
</evidence>
<dbReference type="EMBL" id="ML975154">
    <property type="protein sequence ID" value="KAF1813616.1"/>
    <property type="molecule type" value="Genomic_DNA"/>
</dbReference>
<keyword evidence="3 7" id="KW-0479">Metal-binding</keyword>
<evidence type="ECO:0000256" key="6">
    <source>
        <dbReference type="ARBA" id="ARBA00048348"/>
    </source>
</evidence>
<feature type="binding site" evidence="7">
    <location>
        <position position="51"/>
    </location>
    <ligand>
        <name>Zn(2+)</name>
        <dbReference type="ChEBI" id="CHEBI:29105"/>
    </ligand>
</feature>
<comment type="catalytic activity">
    <reaction evidence="6 8">
        <text>hydrogencarbonate + H(+) = CO2 + H2O</text>
        <dbReference type="Rhea" id="RHEA:10748"/>
        <dbReference type="ChEBI" id="CHEBI:15377"/>
        <dbReference type="ChEBI" id="CHEBI:15378"/>
        <dbReference type="ChEBI" id="CHEBI:16526"/>
        <dbReference type="ChEBI" id="CHEBI:17544"/>
        <dbReference type="EC" id="4.2.1.1"/>
    </reaction>
</comment>
<dbReference type="GO" id="GO:0004089">
    <property type="term" value="F:carbonate dehydratase activity"/>
    <property type="evidence" value="ECO:0007669"/>
    <property type="project" value="UniProtKB-UniRule"/>
</dbReference>
<sequence>MKQHVPPVDQIERILQGNKAHARRTLEADPEFFKGYADKQRPGVLWIGCADSRVPETTISDSKPGEIFVHRNIANVVNTDEVGANSVLDFAVGNVKVQKIVVCGHTNCGGAAAALGDANLGPNLNKWIEPLRELRKSHQGELDKLKTDYLRGLRVVELNVQRSVKNVKANATVQQAMKGRGLTVHGFVYDIPTGELRALDTAE</sequence>
<dbReference type="GO" id="GO:0034599">
    <property type="term" value="P:cellular response to oxidative stress"/>
    <property type="evidence" value="ECO:0007669"/>
    <property type="project" value="TreeGrafter"/>
</dbReference>
<dbReference type="OrthoDB" id="10248475at2759"/>
<dbReference type="GO" id="GO:0008270">
    <property type="term" value="F:zinc ion binding"/>
    <property type="evidence" value="ECO:0007669"/>
    <property type="project" value="UniProtKB-UniRule"/>
</dbReference>
<keyword evidence="10" id="KW-1185">Reference proteome</keyword>
<reference evidence="9 11" key="1">
    <citation type="submission" date="2020-01" db="EMBL/GenBank/DDBJ databases">
        <authorList>
            <consortium name="DOE Joint Genome Institute"/>
            <person name="Haridas S."/>
            <person name="Albert R."/>
            <person name="Binder M."/>
            <person name="Bloem J."/>
            <person name="Labutti K."/>
            <person name="Salamov A."/>
            <person name="Andreopoulos B."/>
            <person name="Baker S.E."/>
            <person name="Barry K."/>
            <person name="Bills G."/>
            <person name="Bluhm B.H."/>
            <person name="Cannon C."/>
            <person name="Castanera R."/>
            <person name="Culley D.E."/>
            <person name="Daum C."/>
            <person name="Ezra D."/>
            <person name="Gonzalez J.B."/>
            <person name="Henrissat B."/>
            <person name="Kuo A."/>
            <person name="Liang C."/>
            <person name="Lipzen A."/>
            <person name="Lutzoni F."/>
            <person name="Magnuson J."/>
            <person name="Mondo S."/>
            <person name="Nolan M."/>
            <person name="Ohm R."/>
            <person name="Pangilinan J."/>
            <person name="Park H.-J."/>
            <person name="Ramirez L."/>
            <person name="Alfaro M."/>
            <person name="Sun H."/>
            <person name="Tritt A."/>
            <person name="Yoshinaga Y."/>
            <person name="Zwiers L.-H."/>
            <person name="Turgeon B.G."/>
            <person name="Goodwin S.B."/>
            <person name="Spatafora J.W."/>
            <person name="Crous P.W."/>
            <person name="Grigoriev I.V."/>
        </authorList>
    </citation>
    <scope>NUCLEOTIDE SEQUENCE</scope>
    <source>
        <strain evidence="9 11">CBS 781.70</strain>
    </source>
</reference>
<dbReference type="GO" id="GO:0071244">
    <property type="term" value="P:cellular response to carbon dioxide"/>
    <property type="evidence" value="ECO:0007669"/>
    <property type="project" value="TreeGrafter"/>
</dbReference>
<feature type="binding site" evidence="7">
    <location>
        <position position="49"/>
    </location>
    <ligand>
        <name>Zn(2+)</name>
        <dbReference type="ChEBI" id="CHEBI:29105"/>
    </ligand>
</feature>
<keyword evidence="5 8" id="KW-0456">Lyase</keyword>
<evidence type="ECO:0000256" key="3">
    <source>
        <dbReference type="ARBA" id="ARBA00022723"/>
    </source>
</evidence>
<dbReference type="RefSeq" id="XP_033535247.1">
    <property type="nucleotide sequence ID" value="XM_033681153.1"/>
</dbReference>
<comment type="similarity">
    <text evidence="1 8">Belongs to the beta-class carbonic anhydrase family.</text>
</comment>
<evidence type="ECO:0000256" key="5">
    <source>
        <dbReference type="ARBA" id="ARBA00023239"/>
    </source>
</evidence>
<evidence type="ECO:0000256" key="2">
    <source>
        <dbReference type="ARBA" id="ARBA00012925"/>
    </source>
</evidence>
<dbReference type="EC" id="4.2.1.1" evidence="2 8"/>
<dbReference type="SUPFAM" id="SSF53056">
    <property type="entry name" value="beta-carbonic anhydrase, cab"/>
    <property type="match status" value="1"/>
</dbReference>
<dbReference type="CDD" id="cd00883">
    <property type="entry name" value="beta_CA_cladeA"/>
    <property type="match status" value="1"/>
</dbReference>
<evidence type="ECO:0000256" key="8">
    <source>
        <dbReference type="RuleBase" id="RU003956"/>
    </source>
</evidence>
<dbReference type="AlphaFoldDB" id="A0A6G1G6Q8"/>
<feature type="binding site" evidence="7">
    <location>
        <position position="108"/>
    </location>
    <ligand>
        <name>Zn(2+)</name>
        <dbReference type="ChEBI" id="CHEBI:29105"/>
    </ligand>
</feature>
<dbReference type="PANTHER" id="PTHR11002:SF76">
    <property type="entry name" value="CARBONIC ANHYDRASE"/>
    <property type="match status" value="1"/>
</dbReference>
<gene>
    <name evidence="9 11" type="ORF">P152DRAFT_472456</name>
</gene>